<keyword evidence="1" id="KW-0732">Signal</keyword>
<dbReference type="SUPFAM" id="SSF69318">
    <property type="entry name" value="Integrin alpha N-terminal domain"/>
    <property type="match status" value="1"/>
</dbReference>
<sequence length="245" mass="26703">MALSEAGGCVDGRVTDREGILLPGVHVYFGQPNRRYDHGILGDDIEWGSLTYVRQGSAAHGPYIFEEITLPKTRVFEDLAPRLADLDGDGSAEIIVIETDIGKGASLAVYGLVDGVLKKITATPHIGRSHRWLAPIGAADLDGDGNIEIAYIDRPHLARLLKIWRYRDGRLTLVAEQGGLTNHRIGQTYISGGIRDCGAGPQMITANADWSQIVASVFDGKEIRSAVIGRHKGRNSFKRAMECRM</sequence>
<protein>
    <submittedName>
        <fullName evidence="2">VCBS repeat-containing protein</fullName>
    </submittedName>
</protein>
<dbReference type="EMBL" id="CP032125">
    <property type="protein sequence ID" value="AXX99837.1"/>
    <property type="molecule type" value="Genomic_DNA"/>
</dbReference>
<proteinExistence type="predicted"/>
<gene>
    <name evidence="2" type="ORF">BAR1_13725</name>
</gene>
<evidence type="ECO:0000313" key="2">
    <source>
        <dbReference type="EMBL" id="AXX99837.1"/>
    </source>
</evidence>
<dbReference type="Proteomes" id="UP000261704">
    <property type="component" value="Chromosome"/>
</dbReference>
<dbReference type="AlphaFoldDB" id="A0A347ULV9"/>
<dbReference type="InterPro" id="IPR013517">
    <property type="entry name" value="FG-GAP"/>
</dbReference>
<dbReference type="InterPro" id="IPR028994">
    <property type="entry name" value="Integrin_alpha_N"/>
</dbReference>
<dbReference type="KEGG" id="pamo:BAR1_13725"/>
<accession>A0A347ULV9</accession>
<keyword evidence="3" id="KW-1185">Reference proteome</keyword>
<dbReference type="Pfam" id="PF13517">
    <property type="entry name" value="FG-GAP_3"/>
    <property type="match status" value="1"/>
</dbReference>
<evidence type="ECO:0000256" key="1">
    <source>
        <dbReference type="ARBA" id="ARBA00022729"/>
    </source>
</evidence>
<organism evidence="2 3">
    <name type="scientific">Profundibacter amoris</name>
    <dbReference type="NCBI Taxonomy" id="2171755"/>
    <lineage>
        <taxon>Bacteria</taxon>
        <taxon>Pseudomonadati</taxon>
        <taxon>Pseudomonadota</taxon>
        <taxon>Alphaproteobacteria</taxon>
        <taxon>Rhodobacterales</taxon>
        <taxon>Paracoccaceae</taxon>
        <taxon>Profundibacter</taxon>
    </lineage>
</organism>
<name>A0A347ULV9_9RHOB</name>
<dbReference type="RefSeq" id="WP_118944488.1">
    <property type="nucleotide sequence ID" value="NZ_CP032125.1"/>
</dbReference>
<evidence type="ECO:0000313" key="3">
    <source>
        <dbReference type="Proteomes" id="UP000261704"/>
    </source>
</evidence>
<dbReference type="OrthoDB" id="58662at2"/>
<reference evidence="2 3" key="1">
    <citation type="submission" date="2018-09" db="EMBL/GenBank/DDBJ databases">
        <title>Profundibacter amoris BAR1 gen. nov., sp. nov., a new member of the Roseobacter clade isolated at Lokis Castle Vent Field on the Arctic Mid-Oceanic Ridge.</title>
        <authorList>
            <person name="Le Moine Bauer S."/>
            <person name="Sjoeberg A.G."/>
            <person name="L'Haridon S."/>
            <person name="Stokke R."/>
            <person name="Roalkvam I."/>
            <person name="Steen I.H."/>
            <person name="Dahle H."/>
        </authorList>
    </citation>
    <scope>NUCLEOTIDE SEQUENCE [LARGE SCALE GENOMIC DNA]</scope>
    <source>
        <strain evidence="2 3">BAR1</strain>
    </source>
</reference>